<comment type="caution">
    <text evidence="2">The sequence shown here is derived from an EMBL/GenBank/DDBJ whole genome shotgun (WGS) entry which is preliminary data.</text>
</comment>
<sequence length="178" mass="20511">MTLKIDGDNTALTIREYSLMTTINNPPVKNPIQTTSDLDKHADEEYGEDNPSFNSVDSAEEESSREKLIVSTCIDSSDVKTLKLDLGILDSGPKQPILKNYPKTLFGKQNRSFSDGYFNQYSWLEYSMKIDALFCFCCRIFNTNNIYIADNTFKKTGFRNWKKVILYFFIAHNTVFNY</sequence>
<evidence type="ECO:0000313" key="3">
    <source>
        <dbReference type="Proteomes" id="UP000478052"/>
    </source>
</evidence>
<accession>A0A6G0VJK9</accession>
<keyword evidence="3" id="KW-1185">Reference proteome</keyword>
<feature type="region of interest" description="Disordered" evidence="1">
    <location>
        <begin position="24"/>
        <end position="61"/>
    </location>
</feature>
<feature type="compositionally biased region" description="Polar residues" evidence="1">
    <location>
        <begin position="24"/>
        <end position="36"/>
    </location>
</feature>
<organism evidence="2 3">
    <name type="scientific">Aphis craccivora</name>
    <name type="common">Cowpea aphid</name>
    <dbReference type="NCBI Taxonomy" id="307492"/>
    <lineage>
        <taxon>Eukaryota</taxon>
        <taxon>Metazoa</taxon>
        <taxon>Ecdysozoa</taxon>
        <taxon>Arthropoda</taxon>
        <taxon>Hexapoda</taxon>
        <taxon>Insecta</taxon>
        <taxon>Pterygota</taxon>
        <taxon>Neoptera</taxon>
        <taxon>Paraneoptera</taxon>
        <taxon>Hemiptera</taxon>
        <taxon>Sternorrhyncha</taxon>
        <taxon>Aphidomorpha</taxon>
        <taxon>Aphidoidea</taxon>
        <taxon>Aphididae</taxon>
        <taxon>Aphidini</taxon>
        <taxon>Aphis</taxon>
        <taxon>Aphis</taxon>
    </lineage>
</organism>
<reference evidence="2 3" key="1">
    <citation type="submission" date="2019-08" db="EMBL/GenBank/DDBJ databases">
        <title>Whole genome of Aphis craccivora.</title>
        <authorList>
            <person name="Voronova N.V."/>
            <person name="Shulinski R.S."/>
            <person name="Bandarenka Y.V."/>
            <person name="Zhorov D.G."/>
            <person name="Warner D."/>
        </authorList>
    </citation>
    <scope>NUCLEOTIDE SEQUENCE [LARGE SCALE GENOMIC DNA]</scope>
    <source>
        <strain evidence="2">180601</strain>
        <tissue evidence="2">Whole Body</tissue>
    </source>
</reference>
<dbReference type="OrthoDB" id="6628349at2759"/>
<proteinExistence type="predicted"/>
<protein>
    <submittedName>
        <fullName evidence="2">52 kDa repressor of the inhibitor of the protein kinase-like</fullName>
    </submittedName>
</protein>
<evidence type="ECO:0000256" key="1">
    <source>
        <dbReference type="SAM" id="MobiDB-lite"/>
    </source>
</evidence>
<gene>
    <name evidence="2" type="ORF">FWK35_00035210</name>
</gene>
<evidence type="ECO:0000313" key="2">
    <source>
        <dbReference type="EMBL" id="KAF0688754.1"/>
    </source>
</evidence>
<dbReference type="EMBL" id="VUJU01016543">
    <property type="protein sequence ID" value="KAF0688754.1"/>
    <property type="molecule type" value="Genomic_DNA"/>
</dbReference>
<name>A0A6G0VJK9_APHCR</name>
<dbReference type="AlphaFoldDB" id="A0A6G0VJK9"/>
<dbReference type="Proteomes" id="UP000478052">
    <property type="component" value="Unassembled WGS sequence"/>
</dbReference>